<evidence type="ECO:0000256" key="1">
    <source>
        <dbReference type="SAM" id="Phobius"/>
    </source>
</evidence>
<accession>A0A9W6B2F7</accession>
<feature type="transmembrane region" description="Helical" evidence="1">
    <location>
        <begin position="68"/>
        <end position="91"/>
    </location>
</feature>
<keyword evidence="1" id="KW-0812">Transmembrane</keyword>
<dbReference type="EMBL" id="BRVP01000001">
    <property type="protein sequence ID" value="GLB50966.1"/>
    <property type="molecule type" value="Genomic_DNA"/>
</dbReference>
<evidence type="ECO:0000313" key="3">
    <source>
        <dbReference type="Proteomes" id="UP001143545"/>
    </source>
</evidence>
<organism evidence="2 3">
    <name type="scientific">Neptunitalea chrysea</name>
    <dbReference type="NCBI Taxonomy" id="1647581"/>
    <lineage>
        <taxon>Bacteria</taxon>
        <taxon>Pseudomonadati</taxon>
        <taxon>Bacteroidota</taxon>
        <taxon>Flavobacteriia</taxon>
        <taxon>Flavobacteriales</taxon>
        <taxon>Flavobacteriaceae</taxon>
        <taxon>Neptunitalea</taxon>
    </lineage>
</organism>
<keyword evidence="3" id="KW-1185">Reference proteome</keyword>
<name>A0A9W6B2F7_9FLAO</name>
<gene>
    <name evidence="2" type="ORF">NBRC110019_00050</name>
</gene>
<feature type="transmembrane region" description="Helical" evidence="1">
    <location>
        <begin position="36"/>
        <end position="56"/>
    </location>
</feature>
<protein>
    <submittedName>
        <fullName evidence="2">Uncharacterized protein</fullName>
    </submittedName>
</protein>
<dbReference type="RefSeq" id="WP_281751028.1">
    <property type="nucleotide sequence ID" value="NZ_BRVP01000001.1"/>
</dbReference>
<feature type="transmembrane region" description="Helical" evidence="1">
    <location>
        <begin position="111"/>
        <end position="134"/>
    </location>
</feature>
<dbReference type="AlphaFoldDB" id="A0A9W6B2F7"/>
<proteinExistence type="predicted"/>
<dbReference type="Proteomes" id="UP001143545">
    <property type="component" value="Unassembled WGS sequence"/>
</dbReference>
<evidence type="ECO:0000313" key="2">
    <source>
        <dbReference type="EMBL" id="GLB50966.1"/>
    </source>
</evidence>
<keyword evidence="1" id="KW-0472">Membrane</keyword>
<comment type="caution">
    <text evidence="2">The sequence shown here is derived from an EMBL/GenBank/DDBJ whole genome shotgun (WGS) entry which is preliminary data.</text>
</comment>
<keyword evidence="1" id="KW-1133">Transmembrane helix</keyword>
<feature type="transmembrane region" description="Helical" evidence="1">
    <location>
        <begin position="5"/>
        <end position="24"/>
    </location>
</feature>
<sequence length="139" mass="14862">MQQKVFNIGIVILGVICFVFWYLLLGSTDPYSDILFYVSYILLAIAVVGVAIFSLINIFSSGEKIKRTLIGLGALAVVVILGFVFASSGNINVQDLSDQGITVSESTSKTVGAGLVMFYILTAVAILSMVFAGVKKLIK</sequence>
<reference evidence="2" key="1">
    <citation type="submission" date="2022-07" db="EMBL/GenBank/DDBJ databases">
        <title>Taxonomy of Novel Oxalotrophic and Methylotrophic Bacteria.</title>
        <authorList>
            <person name="Sahin N."/>
            <person name="Tani A."/>
        </authorList>
    </citation>
    <scope>NUCLEOTIDE SEQUENCE</scope>
    <source>
        <strain evidence="2">AM327</strain>
    </source>
</reference>